<comment type="similarity">
    <text evidence="2">Belongs to the uridine kinase family.</text>
</comment>
<gene>
    <name evidence="11" type="ORF">CBOVIS_LOCUS11647</name>
</gene>
<dbReference type="PANTHER" id="PTHR10285">
    <property type="entry name" value="URIDINE KINASE"/>
    <property type="match status" value="1"/>
</dbReference>
<dbReference type="InterPro" id="IPR027417">
    <property type="entry name" value="P-loop_NTPase"/>
</dbReference>
<keyword evidence="4" id="KW-0808">Transferase</keyword>
<dbReference type="CDD" id="cd02023">
    <property type="entry name" value="UMPK"/>
    <property type="match status" value="1"/>
</dbReference>
<evidence type="ECO:0000313" key="12">
    <source>
        <dbReference type="Proteomes" id="UP000494206"/>
    </source>
</evidence>
<dbReference type="Pfam" id="PF00485">
    <property type="entry name" value="PRK"/>
    <property type="match status" value="1"/>
</dbReference>
<dbReference type="GO" id="GO:0004849">
    <property type="term" value="F:uridine kinase activity"/>
    <property type="evidence" value="ECO:0007669"/>
    <property type="project" value="UniProtKB-EC"/>
</dbReference>
<dbReference type="OrthoDB" id="10257085at2759"/>
<dbReference type="SUPFAM" id="SSF52540">
    <property type="entry name" value="P-loop containing nucleoside triphosphate hydrolases"/>
    <property type="match status" value="1"/>
</dbReference>
<dbReference type="EC" id="2.7.1.48" evidence="3"/>
<dbReference type="EMBL" id="CADEPM010000009">
    <property type="protein sequence ID" value="CAB3410083.1"/>
    <property type="molecule type" value="Genomic_DNA"/>
</dbReference>
<dbReference type="Gene3D" id="3.40.50.300">
    <property type="entry name" value="P-loop containing nucleotide triphosphate hydrolases"/>
    <property type="match status" value="1"/>
</dbReference>
<evidence type="ECO:0000256" key="5">
    <source>
        <dbReference type="ARBA" id="ARBA00022741"/>
    </source>
</evidence>
<dbReference type="AlphaFoldDB" id="A0A8S1F2A8"/>
<feature type="region of interest" description="Disordered" evidence="9">
    <location>
        <begin position="225"/>
        <end position="252"/>
    </location>
</feature>
<comment type="caution">
    <text evidence="11">The sequence shown here is derived from an EMBL/GenBank/DDBJ whole genome shotgun (WGS) entry which is preliminary data.</text>
</comment>
<dbReference type="PRINTS" id="PR00988">
    <property type="entry name" value="URIDINKINASE"/>
</dbReference>
<evidence type="ECO:0000256" key="9">
    <source>
        <dbReference type="SAM" id="MobiDB-lite"/>
    </source>
</evidence>
<keyword evidence="12" id="KW-1185">Reference proteome</keyword>
<evidence type="ECO:0000313" key="11">
    <source>
        <dbReference type="EMBL" id="CAB3410083.1"/>
    </source>
</evidence>
<dbReference type="PROSITE" id="PS51257">
    <property type="entry name" value="PROKAR_LIPOPROTEIN"/>
    <property type="match status" value="1"/>
</dbReference>
<sequence length="252" mass="28718">MKQTVFKLPLIIGVAGGTSCGKSTIVDKIQGHLDSNKNIRNGKVRIAHLEMHSFYKELDEEARELVKQGKYNFDHPDAIDFELCANTLQKMRNGETVKIANYDMETSSIKGYKTIEAVDVVIIEGILLLYDEQVRKCLGAKLFIEANAESRLRRRLEKYVHLYNRPPIAVIQQYTDYVKPAFEEFCRPTKKYADVIIPRGADNHVAIALIAENLQEMFRKMVVSTDADRKEENEESAESSENAPKKTVSRPH</sequence>
<evidence type="ECO:0000256" key="2">
    <source>
        <dbReference type="ARBA" id="ARBA00005408"/>
    </source>
</evidence>
<organism evidence="11 12">
    <name type="scientific">Caenorhabditis bovis</name>
    <dbReference type="NCBI Taxonomy" id="2654633"/>
    <lineage>
        <taxon>Eukaryota</taxon>
        <taxon>Metazoa</taxon>
        <taxon>Ecdysozoa</taxon>
        <taxon>Nematoda</taxon>
        <taxon>Chromadorea</taxon>
        <taxon>Rhabditida</taxon>
        <taxon>Rhabditina</taxon>
        <taxon>Rhabditomorpha</taxon>
        <taxon>Rhabditoidea</taxon>
        <taxon>Rhabditidae</taxon>
        <taxon>Peloderinae</taxon>
        <taxon>Caenorhabditis</taxon>
    </lineage>
</organism>
<evidence type="ECO:0000256" key="7">
    <source>
        <dbReference type="ARBA" id="ARBA00047436"/>
    </source>
</evidence>
<evidence type="ECO:0000256" key="3">
    <source>
        <dbReference type="ARBA" id="ARBA00012137"/>
    </source>
</evidence>
<evidence type="ECO:0000256" key="4">
    <source>
        <dbReference type="ARBA" id="ARBA00022679"/>
    </source>
</evidence>
<accession>A0A8S1F2A8</accession>
<name>A0A8S1F2A8_9PELO</name>
<proteinExistence type="inferred from homology"/>
<comment type="catalytic activity">
    <reaction evidence="7">
        <text>cytidine + ATP = CMP + ADP + H(+)</text>
        <dbReference type="Rhea" id="RHEA:24674"/>
        <dbReference type="ChEBI" id="CHEBI:15378"/>
        <dbReference type="ChEBI" id="CHEBI:17562"/>
        <dbReference type="ChEBI" id="CHEBI:30616"/>
        <dbReference type="ChEBI" id="CHEBI:60377"/>
        <dbReference type="ChEBI" id="CHEBI:456216"/>
        <dbReference type="EC" id="2.7.1.48"/>
    </reaction>
</comment>
<keyword evidence="6" id="KW-0418">Kinase</keyword>
<evidence type="ECO:0000256" key="6">
    <source>
        <dbReference type="ARBA" id="ARBA00022777"/>
    </source>
</evidence>
<evidence type="ECO:0000259" key="10">
    <source>
        <dbReference type="Pfam" id="PF00485"/>
    </source>
</evidence>
<reference evidence="11 12" key="1">
    <citation type="submission" date="2020-04" db="EMBL/GenBank/DDBJ databases">
        <authorList>
            <person name="Laetsch R D."/>
            <person name="Stevens L."/>
            <person name="Kumar S."/>
            <person name="Blaxter L. M."/>
        </authorList>
    </citation>
    <scope>NUCLEOTIDE SEQUENCE [LARGE SCALE GENOMIC DNA]</scope>
</reference>
<comment type="pathway">
    <text evidence="1">Pyrimidine metabolism; UMP biosynthesis via salvage pathway; UMP from uridine: step 1/1.</text>
</comment>
<protein>
    <recommendedName>
        <fullName evidence="3">uridine/cytidine kinase</fullName>
        <ecNumber evidence="3">2.7.1.48</ecNumber>
    </recommendedName>
</protein>
<evidence type="ECO:0000256" key="1">
    <source>
        <dbReference type="ARBA" id="ARBA00004690"/>
    </source>
</evidence>
<dbReference type="GO" id="GO:0005524">
    <property type="term" value="F:ATP binding"/>
    <property type="evidence" value="ECO:0007669"/>
    <property type="project" value="InterPro"/>
</dbReference>
<feature type="domain" description="Phosphoribulokinase/uridine kinase" evidence="10">
    <location>
        <begin position="11"/>
        <end position="205"/>
    </location>
</feature>
<keyword evidence="5" id="KW-0547">Nucleotide-binding</keyword>
<dbReference type="InterPro" id="IPR006083">
    <property type="entry name" value="PRK/URK"/>
</dbReference>
<evidence type="ECO:0000256" key="8">
    <source>
        <dbReference type="ARBA" id="ARBA00048909"/>
    </source>
</evidence>
<comment type="catalytic activity">
    <reaction evidence="8">
        <text>uridine + ATP = UMP + ADP + H(+)</text>
        <dbReference type="Rhea" id="RHEA:16825"/>
        <dbReference type="ChEBI" id="CHEBI:15378"/>
        <dbReference type="ChEBI" id="CHEBI:16704"/>
        <dbReference type="ChEBI" id="CHEBI:30616"/>
        <dbReference type="ChEBI" id="CHEBI:57865"/>
        <dbReference type="ChEBI" id="CHEBI:456216"/>
        <dbReference type="EC" id="2.7.1.48"/>
    </reaction>
</comment>
<dbReference type="Proteomes" id="UP000494206">
    <property type="component" value="Unassembled WGS sequence"/>
</dbReference>
<dbReference type="InterPro" id="IPR000764">
    <property type="entry name" value="Uridine_kinase-like"/>
</dbReference>